<reference evidence="1" key="1">
    <citation type="submission" date="2014-11" db="EMBL/GenBank/DDBJ databases">
        <authorList>
            <person name="Amaro Gonzalez C."/>
        </authorList>
    </citation>
    <scope>NUCLEOTIDE SEQUENCE</scope>
</reference>
<reference evidence="1" key="2">
    <citation type="journal article" date="2015" name="Fish Shellfish Immunol.">
        <title>Early steps in the European eel (Anguilla anguilla)-Vibrio vulnificus interaction in the gills: Role of the RtxA13 toxin.</title>
        <authorList>
            <person name="Callol A."/>
            <person name="Pajuelo D."/>
            <person name="Ebbesson L."/>
            <person name="Teles M."/>
            <person name="MacKenzie S."/>
            <person name="Amaro C."/>
        </authorList>
    </citation>
    <scope>NUCLEOTIDE SEQUENCE</scope>
</reference>
<name>A0A0E9TD14_ANGAN</name>
<dbReference type="EMBL" id="GBXM01057949">
    <property type="protein sequence ID" value="JAH50628.1"/>
    <property type="molecule type" value="Transcribed_RNA"/>
</dbReference>
<sequence length="31" mass="3542">MLKLFNDVMESIMQYCPVDLLLPLDLSDVSV</sequence>
<proteinExistence type="predicted"/>
<dbReference type="AlphaFoldDB" id="A0A0E9TD14"/>
<accession>A0A0E9TD14</accession>
<evidence type="ECO:0000313" key="1">
    <source>
        <dbReference type="EMBL" id="JAH50628.1"/>
    </source>
</evidence>
<protein>
    <submittedName>
        <fullName evidence="1">Uncharacterized protein</fullName>
    </submittedName>
</protein>
<organism evidence="1">
    <name type="scientific">Anguilla anguilla</name>
    <name type="common">European freshwater eel</name>
    <name type="synonym">Muraena anguilla</name>
    <dbReference type="NCBI Taxonomy" id="7936"/>
    <lineage>
        <taxon>Eukaryota</taxon>
        <taxon>Metazoa</taxon>
        <taxon>Chordata</taxon>
        <taxon>Craniata</taxon>
        <taxon>Vertebrata</taxon>
        <taxon>Euteleostomi</taxon>
        <taxon>Actinopterygii</taxon>
        <taxon>Neopterygii</taxon>
        <taxon>Teleostei</taxon>
        <taxon>Anguilliformes</taxon>
        <taxon>Anguillidae</taxon>
        <taxon>Anguilla</taxon>
    </lineage>
</organism>